<keyword evidence="1" id="KW-0472">Membrane</keyword>
<dbReference type="Proteomes" id="UP001179280">
    <property type="component" value="Unassembled WGS sequence"/>
</dbReference>
<sequence>MVLVQIFLSAFLFISVGLTISAGIGLLIWSPLYKLIYESFLIKDPNSTIKRIWNLFYHVFGGGLSYFLYFWLIKKYKLWIVKLVFLLYLIVFICIGIPLATVGLAFIEWFFS</sequence>
<protein>
    <submittedName>
        <fullName evidence="2">Drug/metabolite transporter (DMT)-like permease</fullName>
    </submittedName>
</protein>
<keyword evidence="3" id="KW-1185">Reference proteome</keyword>
<proteinExistence type="predicted"/>
<evidence type="ECO:0000313" key="3">
    <source>
        <dbReference type="Proteomes" id="UP001179280"/>
    </source>
</evidence>
<keyword evidence="1" id="KW-1133">Transmembrane helix</keyword>
<accession>A0ABS2SV67</accession>
<feature type="transmembrane region" description="Helical" evidence="1">
    <location>
        <begin position="52"/>
        <end position="73"/>
    </location>
</feature>
<gene>
    <name evidence="2" type="ORF">JOC54_002341</name>
</gene>
<comment type="caution">
    <text evidence="2">The sequence shown here is derived from an EMBL/GenBank/DDBJ whole genome shotgun (WGS) entry which is preliminary data.</text>
</comment>
<reference evidence="2" key="1">
    <citation type="submission" date="2021-01" db="EMBL/GenBank/DDBJ databases">
        <title>Genomic Encyclopedia of Type Strains, Phase IV (KMG-IV): sequencing the most valuable type-strain genomes for metagenomic binning, comparative biology and taxonomic classification.</title>
        <authorList>
            <person name="Goeker M."/>
        </authorList>
    </citation>
    <scope>NUCLEOTIDE SEQUENCE</scope>
    <source>
        <strain evidence="2">DSM 21943</strain>
    </source>
</reference>
<evidence type="ECO:0000256" key="1">
    <source>
        <dbReference type="SAM" id="Phobius"/>
    </source>
</evidence>
<feature type="transmembrane region" description="Helical" evidence="1">
    <location>
        <begin position="7"/>
        <end position="32"/>
    </location>
</feature>
<organism evidence="2 3">
    <name type="scientific">Shouchella xiaoxiensis</name>
    <dbReference type="NCBI Taxonomy" id="766895"/>
    <lineage>
        <taxon>Bacteria</taxon>
        <taxon>Bacillati</taxon>
        <taxon>Bacillota</taxon>
        <taxon>Bacilli</taxon>
        <taxon>Bacillales</taxon>
        <taxon>Bacillaceae</taxon>
        <taxon>Shouchella</taxon>
    </lineage>
</organism>
<dbReference type="EMBL" id="JAFBCV010000006">
    <property type="protein sequence ID" value="MBM7839071.1"/>
    <property type="molecule type" value="Genomic_DNA"/>
</dbReference>
<evidence type="ECO:0000313" key="2">
    <source>
        <dbReference type="EMBL" id="MBM7839071.1"/>
    </source>
</evidence>
<keyword evidence="1" id="KW-0812">Transmembrane</keyword>
<feature type="transmembrane region" description="Helical" evidence="1">
    <location>
        <begin position="85"/>
        <end position="111"/>
    </location>
</feature>
<name>A0ABS2SV67_9BACI</name>